<evidence type="ECO:0000259" key="10">
    <source>
        <dbReference type="PROSITE" id="PS51746"/>
    </source>
</evidence>
<comment type="similarity">
    <text evidence="2">Belongs to the PP2C family.</text>
</comment>
<evidence type="ECO:0000256" key="1">
    <source>
        <dbReference type="ARBA" id="ARBA00001936"/>
    </source>
</evidence>
<evidence type="ECO:0000256" key="4">
    <source>
        <dbReference type="ARBA" id="ARBA00022723"/>
    </source>
</evidence>
<protein>
    <recommendedName>
        <fullName evidence="3">protein-serine/threonine phosphatase</fullName>
        <ecNumber evidence="3">3.1.3.16</ecNumber>
    </recommendedName>
</protein>
<gene>
    <name evidence="11" type="ORF">OSB1V03_LOCUS17696</name>
</gene>
<keyword evidence="5" id="KW-0378">Hydrolase</keyword>
<name>A0A7R9LCJ8_9ACAR</name>
<proteinExistence type="inferred from homology"/>
<dbReference type="Gene3D" id="3.60.40.10">
    <property type="entry name" value="PPM-type phosphatase domain"/>
    <property type="match status" value="1"/>
</dbReference>
<evidence type="ECO:0000256" key="7">
    <source>
        <dbReference type="ARBA" id="ARBA00022912"/>
    </source>
</evidence>
<organism evidence="11">
    <name type="scientific">Medioppia subpectinata</name>
    <dbReference type="NCBI Taxonomy" id="1979941"/>
    <lineage>
        <taxon>Eukaryota</taxon>
        <taxon>Metazoa</taxon>
        <taxon>Ecdysozoa</taxon>
        <taxon>Arthropoda</taxon>
        <taxon>Chelicerata</taxon>
        <taxon>Arachnida</taxon>
        <taxon>Acari</taxon>
        <taxon>Acariformes</taxon>
        <taxon>Sarcoptiformes</taxon>
        <taxon>Oribatida</taxon>
        <taxon>Brachypylina</taxon>
        <taxon>Oppioidea</taxon>
        <taxon>Oppiidae</taxon>
        <taxon>Medioppia</taxon>
    </lineage>
</organism>
<dbReference type="PANTHER" id="PTHR13832:SF803">
    <property type="entry name" value="PROTEIN PHOSPHATASE 1G"/>
    <property type="match status" value="1"/>
</dbReference>
<evidence type="ECO:0000256" key="2">
    <source>
        <dbReference type="ARBA" id="ARBA00006702"/>
    </source>
</evidence>
<evidence type="ECO:0000256" key="6">
    <source>
        <dbReference type="ARBA" id="ARBA00022842"/>
    </source>
</evidence>
<evidence type="ECO:0000256" key="8">
    <source>
        <dbReference type="ARBA" id="ARBA00023211"/>
    </source>
</evidence>
<dbReference type="CDD" id="cd00143">
    <property type="entry name" value="PP2Cc"/>
    <property type="match status" value="1"/>
</dbReference>
<accession>A0A7R9LCJ8</accession>
<sequence length="339" mass="37426">MSETYLKQVIDKPVSEDGKGPNVTFAASSVQGWRSTQEDAHICLPSFDKNASLWAVLDGHNGAEVALFASKRLPKLLLDNKNYKEGKYEIALQEAFMAFDDLLLTPDSIQKLITIRKSYSKLPIINANAPAIASGCTASVVLIKDNIIYCANLGDSRSILCRNGKAFPLSVDNKPEDDEEKARIERAGGHVTESGRVNGGINVSRAFGDHMFKRNQSMSKKEQMVIAWPVVKTEPLTPNDSLMVLICDGVWNAVPPDELIAYVSRRTTKHKQLSKICEEVFAQILPKEMPKHGIIGKDNMTFLIVKFESTAAFKRTNSVSPNAGQKQRAVEDMESEKVG</sequence>
<reference evidence="11" key="1">
    <citation type="submission" date="2020-11" db="EMBL/GenBank/DDBJ databases">
        <authorList>
            <person name="Tran Van P."/>
        </authorList>
    </citation>
    <scope>NUCLEOTIDE SEQUENCE</scope>
</reference>
<dbReference type="EC" id="3.1.3.16" evidence="3"/>
<keyword evidence="8" id="KW-0464">Manganese</keyword>
<keyword evidence="7" id="KW-0904">Protein phosphatase</keyword>
<evidence type="ECO:0000313" key="11">
    <source>
        <dbReference type="EMBL" id="CAD7639192.1"/>
    </source>
</evidence>
<evidence type="ECO:0000256" key="3">
    <source>
        <dbReference type="ARBA" id="ARBA00013081"/>
    </source>
</evidence>
<keyword evidence="6" id="KW-0460">Magnesium</keyword>
<dbReference type="GO" id="GO:0046872">
    <property type="term" value="F:metal ion binding"/>
    <property type="evidence" value="ECO:0007669"/>
    <property type="project" value="UniProtKB-KW"/>
</dbReference>
<keyword evidence="4" id="KW-0479">Metal-binding</keyword>
<dbReference type="InterPro" id="IPR015655">
    <property type="entry name" value="PP2C"/>
</dbReference>
<dbReference type="PROSITE" id="PS51746">
    <property type="entry name" value="PPM_2"/>
    <property type="match status" value="1"/>
</dbReference>
<dbReference type="Pfam" id="PF00481">
    <property type="entry name" value="PP2C"/>
    <property type="match status" value="1"/>
</dbReference>
<dbReference type="Proteomes" id="UP000759131">
    <property type="component" value="Unassembled WGS sequence"/>
</dbReference>
<evidence type="ECO:0000256" key="5">
    <source>
        <dbReference type="ARBA" id="ARBA00022801"/>
    </source>
</evidence>
<evidence type="ECO:0000313" key="12">
    <source>
        <dbReference type="Proteomes" id="UP000759131"/>
    </source>
</evidence>
<dbReference type="GO" id="GO:0004722">
    <property type="term" value="F:protein serine/threonine phosphatase activity"/>
    <property type="evidence" value="ECO:0007669"/>
    <property type="project" value="UniProtKB-EC"/>
</dbReference>
<dbReference type="EMBL" id="CAJPIZ010021810">
    <property type="protein sequence ID" value="CAG2117743.1"/>
    <property type="molecule type" value="Genomic_DNA"/>
</dbReference>
<dbReference type="SUPFAM" id="SSF81606">
    <property type="entry name" value="PP2C-like"/>
    <property type="match status" value="1"/>
</dbReference>
<feature type="compositionally biased region" description="Basic and acidic residues" evidence="9">
    <location>
        <begin position="328"/>
        <end position="339"/>
    </location>
</feature>
<keyword evidence="12" id="KW-1185">Reference proteome</keyword>
<feature type="domain" description="PPM-type phosphatase" evidence="10">
    <location>
        <begin position="24"/>
        <end position="307"/>
    </location>
</feature>
<dbReference type="OrthoDB" id="6486205at2759"/>
<dbReference type="AlphaFoldDB" id="A0A7R9LCJ8"/>
<dbReference type="EMBL" id="OC876385">
    <property type="protein sequence ID" value="CAD7639192.1"/>
    <property type="molecule type" value="Genomic_DNA"/>
</dbReference>
<evidence type="ECO:0000256" key="9">
    <source>
        <dbReference type="SAM" id="MobiDB-lite"/>
    </source>
</evidence>
<dbReference type="SMART" id="SM00332">
    <property type="entry name" value="PP2Cc"/>
    <property type="match status" value="1"/>
</dbReference>
<comment type="cofactor">
    <cofactor evidence="1">
        <name>Mn(2+)</name>
        <dbReference type="ChEBI" id="CHEBI:29035"/>
    </cofactor>
</comment>
<feature type="region of interest" description="Disordered" evidence="9">
    <location>
        <begin position="318"/>
        <end position="339"/>
    </location>
</feature>
<dbReference type="PANTHER" id="PTHR13832">
    <property type="entry name" value="PROTEIN PHOSPHATASE 2C"/>
    <property type="match status" value="1"/>
</dbReference>
<dbReference type="InterPro" id="IPR001932">
    <property type="entry name" value="PPM-type_phosphatase-like_dom"/>
</dbReference>
<dbReference type="InterPro" id="IPR036457">
    <property type="entry name" value="PPM-type-like_dom_sf"/>
</dbReference>